<evidence type="ECO:0000259" key="1">
    <source>
        <dbReference type="PROSITE" id="PS51707"/>
    </source>
</evidence>
<comment type="caution">
    <text evidence="2">The sequence shown here is derived from an EMBL/GenBank/DDBJ whole genome shotgun (WGS) entry which is preliminary data.</text>
</comment>
<dbReference type="GO" id="GO:0004016">
    <property type="term" value="F:adenylate cyclase activity"/>
    <property type="evidence" value="ECO:0007669"/>
    <property type="project" value="UniProtKB-EC"/>
</dbReference>
<evidence type="ECO:0000313" key="3">
    <source>
        <dbReference type="Proteomes" id="UP000572051"/>
    </source>
</evidence>
<dbReference type="InterPro" id="IPR033469">
    <property type="entry name" value="CYTH-like_dom_sf"/>
</dbReference>
<dbReference type="InterPro" id="IPR008173">
    <property type="entry name" value="Adenylyl_cyclase_CyaB"/>
</dbReference>
<gene>
    <name evidence="2" type="ORF">HNR10_000476</name>
</gene>
<keyword evidence="3" id="KW-1185">Reference proteome</keyword>
<dbReference type="SUPFAM" id="SSF55154">
    <property type="entry name" value="CYTH-like phosphatases"/>
    <property type="match status" value="1"/>
</dbReference>
<evidence type="ECO:0000313" key="2">
    <source>
        <dbReference type="EMBL" id="NYJ32595.1"/>
    </source>
</evidence>
<sequence>MARASAIVLNSSVTATGRWGHPVIRRIRTGGLHRMANQENSVIEYEAKVLDIDPDQVARRILDKGGTDLGEVLQRRYVYDIEPGDASRWVRLRDTGSAVTLTVKEIDSDAIGGTREIETEVGDFSTANALLGELGYTPKAYQENRRHSFTLDGARLEIDTWPRIPAYLEIEADSRAEVVRVAALLGYTEAELTGENTTKVYDRHGIDLSAIAELRFRTE</sequence>
<dbReference type="AlphaFoldDB" id="A0A7Z0J8S8"/>
<name>A0A7Z0J8S8_9ACTN</name>
<accession>A0A7Z0J8S8</accession>
<feature type="domain" description="CYTH" evidence="1">
    <location>
        <begin position="42"/>
        <end position="219"/>
    </location>
</feature>
<dbReference type="InterPro" id="IPR023577">
    <property type="entry name" value="CYTH_domain"/>
</dbReference>
<dbReference type="Proteomes" id="UP000572051">
    <property type="component" value="Unassembled WGS sequence"/>
</dbReference>
<dbReference type="EC" id="4.6.1.1" evidence="2"/>
<proteinExistence type="predicted"/>
<dbReference type="PROSITE" id="PS51707">
    <property type="entry name" value="CYTH"/>
    <property type="match status" value="1"/>
</dbReference>
<reference evidence="2 3" key="1">
    <citation type="submission" date="2020-07" db="EMBL/GenBank/DDBJ databases">
        <title>Sequencing the genomes of 1000 actinobacteria strains.</title>
        <authorList>
            <person name="Klenk H.-P."/>
        </authorList>
    </citation>
    <scope>NUCLEOTIDE SEQUENCE [LARGE SCALE GENOMIC DNA]</scope>
    <source>
        <strain evidence="2 3">DSM 44442</strain>
    </source>
</reference>
<dbReference type="Gene3D" id="2.40.320.10">
    <property type="entry name" value="Hypothetical Protein Pfu-838710-001"/>
    <property type="match status" value="1"/>
</dbReference>
<organism evidence="2 3">
    <name type="scientific">Nocardiopsis aegyptia</name>
    <dbReference type="NCBI Taxonomy" id="220378"/>
    <lineage>
        <taxon>Bacteria</taxon>
        <taxon>Bacillati</taxon>
        <taxon>Actinomycetota</taxon>
        <taxon>Actinomycetes</taxon>
        <taxon>Streptosporangiales</taxon>
        <taxon>Nocardiopsidaceae</taxon>
        <taxon>Nocardiopsis</taxon>
    </lineage>
</organism>
<dbReference type="Pfam" id="PF01928">
    <property type="entry name" value="CYTH"/>
    <property type="match status" value="1"/>
</dbReference>
<keyword evidence="2" id="KW-0456">Lyase</keyword>
<dbReference type="CDD" id="cd07890">
    <property type="entry name" value="CYTH-like_AC_IV-like"/>
    <property type="match status" value="1"/>
</dbReference>
<protein>
    <submittedName>
        <fullName evidence="2">Adenylate cyclase class 2</fullName>
        <ecNumber evidence="2">4.6.1.1</ecNumber>
    </submittedName>
</protein>
<dbReference type="EMBL" id="JACCFS010000001">
    <property type="protein sequence ID" value="NYJ32595.1"/>
    <property type="molecule type" value="Genomic_DNA"/>
</dbReference>